<dbReference type="Proteomes" id="UP000315995">
    <property type="component" value="Chromosome"/>
</dbReference>
<sequence length="99" mass="11264">MVYILTIALLLVWVVLIAMMVRAVLKTPSCPECGSDRIESVDMRTSTIKIDGQKVPAAWMYRRCHDCSARLKWDIGQDGWVELEPGEWDEVVRSAEEVP</sequence>
<gene>
    <name evidence="1" type="ORF">FIV42_11260</name>
</gene>
<name>A0A4Y6PTE7_PERCE</name>
<protein>
    <submittedName>
        <fullName evidence="1">Uncharacterized protein</fullName>
    </submittedName>
</protein>
<proteinExistence type="predicted"/>
<evidence type="ECO:0000313" key="1">
    <source>
        <dbReference type="EMBL" id="QDG51297.1"/>
    </source>
</evidence>
<accession>A0A4Y6PTE7</accession>
<organism evidence="1 2">
    <name type="scientific">Persicimonas caeni</name>
    <dbReference type="NCBI Taxonomy" id="2292766"/>
    <lineage>
        <taxon>Bacteria</taxon>
        <taxon>Deltaproteobacteria</taxon>
        <taxon>Bradymonadales</taxon>
        <taxon>Bradymonadaceae</taxon>
        <taxon>Persicimonas</taxon>
    </lineage>
</organism>
<keyword evidence="2" id="KW-1185">Reference proteome</keyword>
<accession>A0A5B8Y5M7</accession>
<dbReference type="EMBL" id="CP041186">
    <property type="protein sequence ID" value="QDG51297.1"/>
    <property type="molecule type" value="Genomic_DNA"/>
</dbReference>
<dbReference type="AlphaFoldDB" id="A0A4Y6PTE7"/>
<reference evidence="1 2" key="1">
    <citation type="submission" date="2019-06" db="EMBL/GenBank/DDBJ databases">
        <title>Persicimonas caeni gen. nov., sp. nov., a predatory bacterium isolated from solar saltern.</title>
        <authorList>
            <person name="Wang S."/>
        </authorList>
    </citation>
    <scope>NUCLEOTIDE SEQUENCE [LARGE SCALE GENOMIC DNA]</scope>
    <source>
        <strain evidence="1 2">YN101</strain>
    </source>
</reference>
<dbReference type="OrthoDB" id="9902331at2"/>
<evidence type="ECO:0000313" key="2">
    <source>
        <dbReference type="Proteomes" id="UP000315995"/>
    </source>
</evidence>
<dbReference type="RefSeq" id="WP_141197782.1">
    <property type="nucleotide sequence ID" value="NZ_CP041186.1"/>
</dbReference>